<dbReference type="InterPro" id="IPR016169">
    <property type="entry name" value="FAD-bd_PCMH_sub2"/>
</dbReference>
<dbReference type="Pfam" id="PF01565">
    <property type="entry name" value="FAD_binding_4"/>
    <property type="match status" value="1"/>
</dbReference>
<comment type="caution">
    <text evidence="6">The sequence shown here is derived from an EMBL/GenBank/DDBJ whole genome shotgun (WGS) entry which is preliminary data.</text>
</comment>
<gene>
    <name evidence="6" type="ORF">DLAC_06815</name>
</gene>
<keyword evidence="7" id="KW-1185">Reference proteome</keyword>
<dbReference type="EMBL" id="LODT01000031">
    <property type="protein sequence ID" value="KYQ91993.1"/>
    <property type="molecule type" value="Genomic_DNA"/>
</dbReference>
<evidence type="ECO:0000259" key="5">
    <source>
        <dbReference type="PROSITE" id="PS51387"/>
    </source>
</evidence>
<dbReference type="InterPro" id="IPR006094">
    <property type="entry name" value="Oxid_FAD_bind_N"/>
</dbReference>
<proteinExistence type="inferred from homology"/>
<dbReference type="SUPFAM" id="SSF56176">
    <property type="entry name" value="FAD-binding/transporter-associated domain-like"/>
    <property type="match status" value="1"/>
</dbReference>
<comment type="similarity">
    <text evidence="1">Belongs to the oxygen-dependent FAD-linked oxidoreductase family.</text>
</comment>
<protein>
    <submittedName>
        <fullName evidence="6">FAD dependent oxidoreductase domain-containing protein</fullName>
    </submittedName>
</protein>
<name>A0A151ZDG0_TIELA</name>
<evidence type="ECO:0000256" key="1">
    <source>
        <dbReference type="ARBA" id="ARBA00005466"/>
    </source>
</evidence>
<keyword evidence="3" id="KW-0274">FAD</keyword>
<dbReference type="InParanoid" id="A0A151ZDG0"/>
<dbReference type="Pfam" id="PF08031">
    <property type="entry name" value="BBE"/>
    <property type="match status" value="1"/>
</dbReference>
<keyword evidence="2" id="KW-0285">Flavoprotein</keyword>
<feature type="domain" description="FAD-binding PCMH-type" evidence="5">
    <location>
        <begin position="34"/>
        <end position="202"/>
    </location>
</feature>
<reference evidence="6 7" key="1">
    <citation type="submission" date="2015-12" db="EMBL/GenBank/DDBJ databases">
        <title>Dictyostelia acquired genes for synthesis and detection of signals that induce cell-type specialization by lateral gene transfer from prokaryotes.</title>
        <authorList>
            <person name="Gloeckner G."/>
            <person name="Schaap P."/>
        </authorList>
    </citation>
    <scope>NUCLEOTIDE SEQUENCE [LARGE SCALE GENOMIC DNA]</scope>
    <source>
        <strain evidence="6 7">TK</strain>
    </source>
</reference>
<dbReference type="FunCoup" id="A0A151ZDG0">
    <property type="interactions" value="1"/>
</dbReference>
<dbReference type="PANTHER" id="PTHR42973:SF14">
    <property type="entry name" value="FAD-BINDING PCMH-TYPE DOMAIN-CONTAINING PROTEIN-RELATED"/>
    <property type="match status" value="1"/>
</dbReference>
<dbReference type="PANTHER" id="PTHR42973">
    <property type="entry name" value="BINDING OXIDOREDUCTASE, PUTATIVE (AFU_ORTHOLOGUE AFUA_1G17690)-RELATED"/>
    <property type="match status" value="1"/>
</dbReference>
<dbReference type="OMA" id="RSSHFVM"/>
<dbReference type="OrthoDB" id="9983560at2759"/>
<dbReference type="InterPro" id="IPR016167">
    <property type="entry name" value="FAD-bd_PCMH_sub1"/>
</dbReference>
<dbReference type="AlphaFoldDB" id="A0A151ZDG0"/>
<dbReference type="PROSITE" id="PS51387">
    <property type="entry name" value="FAD_PCMH"/>
    <property type="match status" value="1"/>
</dbReference>
<dbReference type="Proteomes" id="UP000076078">
    <property type="component" value="Unassembled WGS sequence"/>
</dbReference>
<evidence type="ECO:0000313" key="6">
    <source>
        <dbReference type="EMBL" id="KYQ91993.1"/>
    </source>
</evidence>
<dbReference type="Gene3D" id="3.30.43.10">
    <property type="entry name" value="Uridine Diphospho-n-acetylenolpyruvylglucosamine Reductase, domain 2"/>
    <property type="match status" value="1"/>
</dbReference>
<organism evidence="6 7">
    <name type="scientific">Tieghemostelium lacteum</name>
    <name type="common">Slime mold</name>
    <name type="synonym">Dictyostelium lacteum</name>
    <dbReference type="NCBI Taxonomy" id="361077"/>
    <lineage>
        <taxon>Eukaryota</taxon>
        <taxon>Amoebozoa</taxon>
        <taxon>Evosea</taxon>
        <taxon>Eumycetozoa</taxon>
        <taxon>Dictyostelia</taxon>
        <taxon>Dictyosteliales</taxon>
        <taxon>Raperosteliaceae</taxon>
        <taxon>Tieghemostelium</taxon>
    </lineage>
</organism>
<dbReference type="InterPro" id="IPR036318">
    <property type="entry name" value="FAD-bd_PCMH-like_sf"/>
</dbReference>
<accession>A0A151ZDG0</accession>
<dbReference type="InterPro" id="IPR016166">
    <property type="entry name" value="FAD-bd_PCMH"/>
</dbReference>
<dbReference type="GO" id="GO:0071949">
    <property type="term" value="F:FAD binding"/>
    <property type="evidence" value="ECO:0007669"/>
    <property type="project" value="InterPro"/>
</dbReference>
<keyword evidence="4" id="KW-0560">Oxidoreductase</keyword>
<dbReference type="STRING" id="361077.A0A151ZDG0"/>
<dbReference type="Gene3D" id="3.40.462.20">
    <property type="match status" value="1"/>
</dbReference>
<evidence type="ECO:0000256" key="4">
    <source>
        <dbReference type="ARBA" id="ARBA00023002"/>
    </source>
</evidence>
<dbReference type="InterPro" id="IPR012951">
    <property type="entry name" value="BBE"/>
</dbReference>
<evidence type="ECO:0000256" key="3">
    <source>
        <dbReference type="ARBA" id="ARBA00022827"/>
    </source>
</evidence>
<sequence>MEPKNELNIKGQVVYKSKSLAEYEELNARWNIDAVNNPSVIVVPNDTDDVVSAVNYARENNLEIAVRCGGHSTQSVTEGGLIVDLRRLRTVKVDTETDTCLVEGGCLLGDVDRETAKYGKAIPFGHVSHTGVGGLVLGGGIGNLSRIYGLSVDNLLSVEMVLATGKVVKASNDENSDLFWAIRGGGGNFGVVTKFWFKLNPCKDVLVGTFVYPVPVAREALLEIGRQQDANAIPNELSYAVSITPNGVVVMPLWIGDVDQGKVYLEAFSKIGSPVVSVIRTAPFVQIQSQIDDKAPHGLRYYQKGPFLKSNLTAEIVDSILDSYQKHPTKICSILLTHLQGAVQNYSKTDTAYHFRDASYQIIFMSILPDQKDRQAVIDWTKESIQKIEPHLYKEYINTTGQNYKIEEVFGVNYPRLLEIKKKYDPENFFRACANIKE</sequence>
<dbReference type="Gene3D" id="3.30.465.10">
    <property type="match status" value="1"/>
</dbReference>
<dbReference type="GO" id="GO:0016491">
    <property type="term" value="F:oxidoreductase activity"/>
    <property type="evidence" value="ECO:0007669"/>
    <property type="project" value="UniProtKB-KW"/>
</dbReference>
<evidence type="ECO:0000256" key="2">
    <source>
        <dbReference type="ARBA" id="ARBA00022630"/>
    </source>
</evidence>
<evidence type="ECO:0000313" key="7">
    <source>
        <dbReference type="Proteomes" id="UP000076078"/>
    </source>
</evidence>
<dbReference type="InterPro" id="IPR050416">
    <property type="entry name" value="FAD-linked_Oxidoreductase"/>
</dbReference>